<feature type="region of interest" description="Disordered" evidence="1">
    <location>
        <begin position="269"/>
        <end position="296"/>
    </location>
</feature>
<evidence type="ECO:0000313" key="3">
    <source>
        <dbReference type="Proteomes" id="UP000078542"/>
    </source>
</evidence>
<keyword evidence="3" id="KW-1185">Reference proteome</keyword>
<evidence type="ECO:0000313" key="2">
    <source>
        <dbReference type="EMBL" id="KYN07588.1"/>
    </source>
</evidence>
<reference evidence="2 3" key="1">
    <citation type="submission" date="2016-03" db="EMBL/GenBank/DDBJ databases">
        <title>Cyphomyrmex costatus WGS genome.</title>
        <authorList>
            <person name="Nygaard S."/>
            <person name="Hu H."/>
            <person name="Boomsma J."/>
            <person name="Zhang G."/>
        </authorList>
    </citation>
    <scope>NUCLEOTIDE SEQUENCE [LARGE SCALE GENOMIC DNA]</scope>
    <source>
        <strain evidence="2">MS0001</strain>
        <tissue evidence="2">Whole body</tissue>
    </source>
</reference>
<feature type="compositionally biased region" description="Basic and acidic residues" evidence="1">
    <location>
        <begin position="194"/>
        <end position="205"/>
    </location>
</feature>
<feature type="compositionally biased region" description="Polar residues" evidence="1">
    <location>
        <begin position="581"/>
        <end position="590"/>
    </location>
</feature>
<protein>
    <submittedName>
        <fullName evidence="2">Uncharacterized protein</fullName>
    </submittedName>
</protein>
<feature type="compositionally biased region" description="Low complexity" evidence="1">
    <location>
        <begin position="597"/>
        <end position="611"/>
    </location>
</feature>
<name>A0A195D3X5_9HYME</name>
<dbReference type="AlphaFoldDB" id="A0A195D3X5"/>
<dbReference type="EMBL" id="KQ976881">
    <property type="protein sequence ID" value="KYN07588.1"/>
    <property type="molecule type" value="Genomic_DNA"/>
</dbReference>
<feature type="compositionally biased region" description="Basic and acidic residues" evidence="1">
    <location>
        <begin position="278"/>
        <end position="296"/>
    </location>
</feature>
<proteinExistence type="predicted"/>
<feature type="non-terminal residue" evidence="2">
    <location>
        <position position="1"/>
    </location>
</feature>
<feature type="region of interest" description="Disordered" evidence="1">
    <location>
        <begin position="473"/>
        <end position="502"/>
    </location>
</feature>
<accession>A0A195D3X5</accession>
<organism evidence="2 3">
    <name type="scientific">Cyphomyrmex costatus</name>
    <dbReference type="NCBI Taxonomy" id="456900"/>
    <lineage>
        <taxon>Eukaryota</taxon>
        <taxon>Metazoa</taxon>
        <taxon>Ecdysozoa</taxon>
        <taxon>Arthropoda</taxon>
        <taxon>Hexapoda</taxon>
        <taxon>Insecta</taxon>
        <taxon>Pterygota</taxon>
        <taxon>Neoptera</taxon>
        <taxon>Endopterygota</taxon>
        <taxon>Hymenoptera</taxon>
        <taxon>Apocrita</taxon>
        <taxon>Aculeata</taxon>
        <taxon>Formicoidea</taxon>
        <taxon>Formicidae</taxon>
        <taxon>Myrmicinae</taxon>
        <taxon>Cyphomyrmex</taxon>
    </lineage>
</organism>
<gene>
    <name evidence="2" type="ORF">ALC62_01408</name>
</gene>
<sequence>EPPYRICTHLAPPAAFNPRTLESRYKSPVTRRREYCEPRRCNAKVGTDLKYEFISCPYNVDHVVNKIQDLKRNVQDLDRSKYHDETFQQESLLEPLPEIKINDLNDAHNTIKTCLKEMEKIKTFLEDENSWWKILKGRSVDCCQQKLPHLHGVLDGSSVTLMLLEEGTDEAPRRFVTSTQKENVKATGSRFRTSPREWTNKAKQTEQYTNHRMDTHMDEYVDSYCTTPHYSLDTKSALIEVTSIDSHEPTQRYVRRAVMSEQNIASEFWTEAQEDGSDEQKTPETSHRLKETRDNIQYEDKEKRIDKSSIVPSREIRCGQDTQMTFEDAVKPQETFCSKNTENKKQITSDFESNVDLNTTREMKKVLIIARSPAFSIDDELKMGSTTTVILRECAIMRSTVSTPITSCRKSTSFDGTTYILTFESFEMSLKKNEATSIVDKRPLGLCDSTEKIKSSSFKGKCSKSCTKSRKTSLNGLQTSDKPQTLRESSYRQKNSETKPTGEMPLFAQLKTKMKETSRKLQSTLPFFKKTTKRTMTRVRSLYVGSRAKRVLGFKCDLKKCNSTLMDCSAGACRKKSMIFSESNQPCSSKTIDRSVSDTSIKSSSSEGYTS</sequence>
<feature type="region of interest" description="Disordered" evidence="1">
    <location>
        <begin position="179"/>
        <end position="205"/>
    </location>
</feature>
<feature type="compositionally biased region" description="Polar residues" evidence="1">
    <location>
        <begin position="474"/>
        <end position="488"/>
    </location>
</feature>
<feature type="region of interest" description="Disordered" evidence="1">
    <location>
        <begin position="581"/>
        <end position="611"/>
    </location>
</feature>
<evidence type="ECO:0000256" key="1">
    <source>
        <dbReference type="SAM" id="MobiDB-lite"/>
    </source>
</evidence>
<dbReference type="Proteomes" id="UP000078542">
    <property type="component" value="Unassembled WGS sequence"/>
</dbReference>